<accession>A0A2T0SKF4</accession>
<comment type="catalytic activity">
    <reaction evidence="1 7">
        <text>dTDP-4-dehydro-6-deoxy-alpha-D-glucose = dTDP-4-dehydro-beta-L-rhamnose</text>
        <dbReference type="Rhea" id="RHEA:16969"/>
        <dbReference type="ChEBI" id="CHEBI:57649"/>
        <dbReference type="ChEBI" id="CHEBI:62830"/>
        <dbReference type="EC" id="5.1.3.13"/>
    </reaction>
</comment>
<dbReference type="OrthoDB" id="9800680at2"/>
<dbReference type="PANTHER" id="PTHR21047:SF2">
    <property type="entry name" value="THYMIDINE DIPHOSPHO-4-KETO-RHAMNOSE 3,5-EPIMERASE"/>
    <property type="match status" value="1"/>
</dbReference>
<keyword evidence="9" id="KW-1185">Reference proteome</keyword>
<evidence type="ECO:0000256" key="4">
    <source>
        <dbReference type="ARBA" id="ARBA00019595"/>
    </source>
</evidence>
<evidence type="ECO:0000256" key="7">
    <source>
        <dbReference type="RuleBase" id="RU364069"/>
    </source>
</evidence>
<dbReference type="EC" id="5.1.3.13" evidence="3 7"/>
<comment type="subunit">
    <text evidence="7">Homodimer.</text>
</comment>
<evidence type="ECO:0000313" key="8">
    <source>
        <dbReference type="EMBL" id="PRY33892.1"/>
    </source>
</evidence>
<gene>
    <name evidence="8" type="ORF">CLV58_11942</name>
</gene>
<dbReference type="UniPathway" id="UPA00124"/>
<dbReference type="RefSeq" id="WP_106139556.1">
    <property type="nucleotide sequence ID" value="NZ_PVTE01000019.1"/>
</dbReference>
<organism evidence="8 9">
    <name type="scientific">Spirosoma oryzae</name>
    <dbReference type="NCBI Taxonomy" id="1469603"/>
    <lineage>
        <taxon>Bacteria</taxon>
        <taxon>Pseudomonadati</taxon>
        <taxon>Bacteroidota</taxon>
        <taxon>Cytophagia</taxon>
        <taxon>Cytophagales</taxon>
        <taxon>Cytophagaceae</taxon>
        <taxon>Spirosoma</taxon>
    </lineage>
</organism>
<dbReference type="Gene3D" id="2.60.120.10">
    <property type="entry name" value="Jelly Rolls"/>
    <property type="match status" value="1"/>
</dbReference>
<dbReference type="GO" id="GO:0019305">
    <property type="term" value="P:dTDP-rhamnose biosynthetic process"/>
    <property type="evidence" value="ECO:0007669"/>
    <property type="project" value="UniProtKB-UniRule"/>
</dbReference>
<evidence type="ECO:0000313" key="9">
    <source>
        <dbReference type="Proteomes" id="UP000238375"/>
    </source>
</evidence>
<evidence type="ECO:0000256" key="2">
    <source>
        <dbReference type="ARBA" id="ARBA00001997"/>
    </source>
</evidence>
<dbReference type="InterPro" id="IPR000888">
    <property type="entry name" value="RmlC-like"/>
</dbReference>
<dbReference type="SUPFAM" id="SSF51182">
    <property type="entry name" value="RmlC-like cupins"/>
    <property type="match status" value="1"/>
</dbReference>
<dbReference type="PANTHER" id="PTHR21047">
    <property type="entry name" value="DTDP-6-DEOXY-D-GLUCOSE-3,5 EPIMERASE"/>
    <property type="match status" value="1"/>
</dbReference>
<feature type="active site" description="Proton acceptor" evidence="5">
    <location>
        <position position="61"/>
    </location>
</feature>
<name>A0A2T0SKF4_9BACT</name>
<dbReference type="EMBL" id="PVTE01000019">
    <property type="protein sequence ID" value="PRY33892.1"/>
    <property type="molecule type" value="Genomic_DNA"/>
</dbReference>
<evidence type="ECO:0000256" key="6">
    <source>
        <dbReference type="PIRSR" id="PIRSR600888-3"/>
    </source>
</evidence>
<dbReference type="Proteomes" id="UP000238375">
    <property type="component" value="Unassembled WGS sequence"/>
</dbReference>
<dbReference type="GO" id="GO:0005829">
    <property type="term" value="C:cytosol"/>
    <property type="evidence" value="ECO:0007669"/>
    <property type="project" value="TreeGrafter"/>
</dbReference>
<proteinExistence type="inferred from homology"/>
<comment type="function">
    <text evidence="2 7">Catalyzes the epimerization of the C3' and C5'positions of dTDP-6-deoxy-D-xylo-4-hexulose, forming dTDP-6-deoxy-L-lyxo-4-hexulose.</text>
</comment>
<comment type="similarity">
    <text evidence="7">Belongs to the dTDP-4-dehydrorhamnose 3,5-epimerase family.</text>
</comment>
<protein>
    <recommendedName>
        <fullName evidence="4 7">dTDP-4-dehydrorhamnose 3,5-epimerase</fullName>
        <ecNumber evidence="3 7">5.1.3.13</ecNumber>
    </recommendedName>
    <alternativeName>
        <fullName evidence="7">Thymidine diphospho-4-keto-rhamnose 3,5-epimerase</fullName>
    </alternativeName>
</protein>
<sequence length="181" mass="20423">MQVRHTAIDGLIELIPRVFEDERGYFFESYNKPLFASLGLPMDFVQDNQSFSVKGVLRGLHMQTEPFAQGKLVRVSSGQVLDIAVDLRPDSPTFGQYETFLLDAKLANMAYIPEGFGHGFVALEDSIFTYKCTNVYNKASESGIIWNDPDLNIDWGVKDPLVSDKDQQLLTLREVFPHVAM</sequence>
<dbReference type="InterPro" id="IPR011051">
    <property type="entry name" value="RmlC_Cupin_sf"/>
</dbReference>
<dbReference type="AlphaFoldDB" id="A0A2T0SKF4"/>
<dbReference type="GO" id="GO:0000271">
    <property type="term" value="P:polysaccharide biosynthetic process"/>
    <property type="evidence" value="ECO:0007669"/>
    <property type="project" value="TreeGrafter"/>
</dbReference>
<dbReference type="CDD" id="cd00438">
    <property type="entry name" value="cupin_RmlC"/>
    <property type="match status" value="1"/>
</dbReference>
<evidence type="ECO:0000256" key="1">
    <source>
        <dbReference type="ARBA" id="ARBA00001298"/>
    </source>
</evidence>
<feature type="site" description="Participates in a stacking interaction with the thymidine ring of dTDP-4-oxo-6-deoxyglucose" evidence="6">
    <location>
        <position position="136"/>
    </location>
</feature>
<dbReference type="Pfam" id="PF00908">
    <property type="entry name" value="dTDP_sugar_isom"/>
    <property type="match status" value="1"/>
</dbReference>
<evidence type="ECO:0000256" key="3">
    <source>
        <dbReference type="ARBA" id="ARBA00012098"/>
    </source>
</evidence>
<comment type="caution">
    <text evidence="8">The sequence shown here is derived from an EMBL/GenBank/DDBJ whole genome shotgun (WGS) entry which is preliminary data.</text>
</comment>
<feature type="active site" description="Proton donor" evidence="5">
    <location>
        <position position="130"/>
    </location>
</feature>
<dbReference type="InterPro" id="IPR014710">
    <property type="entry name" value="RmlC-like_jellyroll"/>
</dbReference>
<dbReference type="GO" id="GO:0008830">
    <property type="term" value="F:dTDP-4-dehydrorhamnose 3,5-epimerase activity"/>
    <property type="evidence" value="ECO:0007669"/>
    <property type="project" value="UniProtKB-UniRule"/>
</dbReference>
<reference evidence="8 9" key="1">
    <citation type="submission" date="2018-03" db="EMBL/GenBank/DDBJ databases">
        <title>Genomic Encyclopedia of Archaeal and Bacterial Type Strains, Phase II (KMG-II): from individual species to whole genera.</title>
        <authorList>
            <person name="Goeker M."/>
        </authorList>
    </citation>
    <scope>NUCLEOTIDE SEQUENCE [LARGE SCALE GENOMIC DNA]</scope>
    <source>
        <strain evidence="8 9">DSM 28354</strain>
    </source>
</reference>
<dbReference type="NCBIfam" id="TIGR01221">
    <property type="entry name" value="rmlC"/>
    <property type="match status" value="1"/>
</dbReference>
<evidence type="ECO:0000256" key="5">
    <source>
        <dbReference type="PIRSR" id="PIRSR600888-1"/>
    </source>
</evidence>
<comment type="pathway">
    <text evidence="7">Carbohydrate biosynthesis; dTDP-L-rhamnose biosynthesis.</text>
</comment>
<keyword evidence="7" id="KW-0413">Isomerase</keyword>